<dbReference type="InterPro" id="IPR000212">
    <property type="entry name" value="DNA_helicase_UvrD/REP"/>
</dbReference>
<dbReference type="GO" id="GO:0005524">
    <property type="term" value="F:ATP binding"/>
    <property type="evidence" value="ECO:0007669"/>
    <property type="project" value="UniProtKB-UniRule"/>
</dbReference>
<dbReference type="EC" id="5.6.2.4" evidence="8"/>
<feature type="domain" description="UvrD-like helicase ATP-binding" evidence="11">
    <location>
        <begin position="7"/>
        <end position="287"/>
    </location>
</feature>
<keyword evidence="5 10" id="KW-0067">ATP-binding</keyword>
<organism evidence="13 14">
    <name type="scientific">Geoalkalibacter subterraneus</name>
    <dbReference type="NCBI Taxonomy" id="483547"/>
    <lineage>
        <taxon>Bacteria</taxon>
        <taxon>Pseudomonadati</taxon>
        <taxon>Thermodesulfobacteriota</taxon>
        <taxon>Desulfuromonadia</taxon>
        <taxon>Desulfuromonadales</taxon>
        <taxon>Geoalkalibacteraceae</taxon>
        <taxon>Geoalkalibacter</taxon>
    </lineage>
</organism>
<dbReference type="Gene3D" id="1.10.486.10">
    <property type="entry name" value="PCRA, domain 4"/>
    <property type="match status" value="1"/>
</dbReference>
<gene>
    <name evidence="13" type="ORF">GSUB_13630</name>
</gene>
<name>A0A0B5FGV0_9BACT</name>
<dbReference type="STRING" id="483547.GSUB_13630"/>
<dbReference type="SUPFAM" id="SSF52540">
    <property type="entry name" value="P-loop containing nucleoside triphosphate hydrolases"/>
    <property type="match status" value="1"/>
</dbReference>
<accession>A0A0B5FGV0</accession>
<keyword evidence="14" id="KW-1185">Reference proteome</keyword>
<dbReference type="PROSITE" id="PS51217">
    <property type="entry name" value="UVRD_HELICASE_CTER"/>
    <property type="match status" value="1"/>
</dbReference>
<evidence type="ECO:0000259" key="12">
    <source>
        <dbReference type="PROSITE" id="PS51217"/>
    </source>
</evidence>
<dbReference type="InterPro" id="IPR013986">
    <property type="entry name" value="DExx_box_DNA_helicase_dom_sf"/>
</dbReference>
<evidence type="ECO:0000256" key="7">
    <source>
        <dbReference type="ARBA" id="ARBA00034617"/>
    </source>
</evidence>
<dbReference type="PANTHER" id="PTHR11070">
    <property type="entry name" value="UVRD / RECB / PCRA DNA HELICASE FAMILY MEMBER"/>
    <property type="match status" value="1"/>
</dbReference>
<reference evidence="13 14" key="1">
    <citation type="journal article" date="2015" name="Genome Announc.">
        <title>Genomes of Geoalkalibacter ferrihydriticus Z-0531T and Geoalkalibacter subterraneus Red1T, Two Haloalkaliphilic Metal-Reducing Deltaproteobacteria.</title>
        <authorList>
            <person name="Badalamenti J.P."/>
            <person name="Krajmalnik-Brown R."/>
            <person name="Torres C.I."/>
            <person name="Bond D.R."/>
        </authorList>
    </citation>
    <scope>NUCLEOTIDE SEQUENCE [LARGE SCALE GENOMIC DNA]</scope>
    <source>
        <strain evidence="13 14">Red1</strain>
    </source>
</reference>
<dbReference type="InterPro" id="IPR014016">
    <property type="entry name" value="UvrD-like_ATP-bd"/>
</dbReference>
<evidence type="ECO:0000256" key="2">
    <source>
        <dbReference type="ARBA" id="ARBA00022741"/>
    </source>
</evidence>
<comment type="catalytic activity">
    <reaction evidence="9">
        <text>ATP + H2O = ADP + phosphate + H(+)</text>
        <dbReference type="Rhea" id="RHEA:13065"/>
        <dbReference type="ChEBI" id="CHEBI:15377"/>
        <dbReference type="ChEBI" id="CHEBI:15378"/>
        <dbReference type="ChEBI" id="CHEBI:30616"/>
        <dbReference type="ChEBI" id="CHEBI:43474"/>
        <dbReference type="ChEBI" id="CHEBI:456216"/>
        <dbReference type="EC" id="5.6.2.4"/>
    </reaction>
</comment>
<evidence type="ECO:0000256" key="4">
    <source>
        <dbReference type="ARBA" id="ARBA00022806"/>
    </source>
</evidence>
<dbReference type="AlphaFoldDB" id="A0A0B5FGV0"/>
<comment type="similarity">
    <text evidence="1">Belongs to the helicase family. UvrD subfamily.</text>
</comment>
<evidence type="ECO:0000256" key="6">
    <source>
        <dbReference type="ARBA" id="ARBA00023235"/>
    </source>
</evidence>
<evidence type="ECO:0000313" key="14">
    <source>
        <dbReference type="Proteomes" id="UP000035036"/>
    </source>
</evidence>
<keyword evidence="4 10" id="KW-0347">Helicase</keyword>
<dbReference type="Pfam" id="PF00580">
    <property type="entry name" value="UvrD-helicase"/>
    <property type="match status" value="1"/>
</dbReference>
<dbReference type="GO" id="GO:0016887">
    <property type="term" value="F:ATP hydrolysis activity"/>
    <property type="evidence" value="ECO:0007669"/>
    <property type="project" value="RHEA"/>
</dbReference>
<evidence type="ECO:0000256" key="1">
    <source>
        <dbReference type="ARBA" id="ARBA00009922"/>
    </source>
</evidence>
<evidence type="ECO:0000256" key="9">
    <source>
        <dbReference type="ARBA" id="ARBA00048988"/>
    </source>
</evidence>
<dbReference type="Gene3D" id="3.40.50.300">
    <property type="entry name" value="P-loop containing nucleotide triphosphate hydrolases"/>
    <property type="match status" value="2"/>
</dbReference>
<comment type="catalytic activity">
    <reaction evidence="7">
        <text>Couples ATP hydrolysis with the unwinding of duplex DNA by translocating in the 3'-5' direction.</text>
        <dbReference type="EC" id="5.6.2.4"/>
    </reaction>
</comment>
<dbReference type="GO" id="GO:0043138">
    <property type="term" value="F:3'-5' DNA helicase activity"/>
    <property type="evidence" value="ECO:0007669"/>
    <property type="project" value="UniProtKB-EC"/>
</dbReference>
<dbReference type="RefSeq" id="WP_040201293.1">
    <property type="nucleotide sequence ID" value="NZ_CP010311.1"/>
</dbReference>
<dbReference type="InterPro" id="IPR014017">
    <property type="entry name" value="DNA_helicase_UvrD-like_C"/>
</dbReference>
<feature type="domain" description="UvrD-like helicase C-terminal" evidence="12">
    <location>
        <begin position="288"/>
        <end position="572"/>
    </location>
</feature>
<evidence type="ECO:0000256" key="3">
    <source>
        <dbReference type="ARBA" id="ARBA00022801"/>
    </source>
</evidence>
<dbReference type="PROSITE" id="PS51198">
    <property type="entry name" value="UVRD_HELICASE_ATP_BIND"/>
    <property type="match status" value="1"/>
</dbReference>
<dbReference type="EMBL" id="CP010311">
    <property type="protein sequence ID" value="AJF07397.1"/>
    <property type="molecule type" value="Genomic_DNA"/>
</dbReference>
<dbReference type="Proteomes" id="UP000035036">
    <property type="component" value="Chromosome"/>
</dbReference>
<keyword evidence="6" id="KW-0413">Isomerase</keyword>
<protein>
    <recommendedName>
        <fullName evidence="8">DNA 3'-5' helicase</fullName>
        <ecNumber evidence="8">5.6.2.4</ecNumber>
    </recommendedName>
</protein>
<proteinExistence type="inferred from homology"/>
<dbReference type="Pfam" id="PF13361">
    <property type="entry name" value="UvrD_C"/>
    <property type="match status" value="1"/>
</dbReference>
<evidence type="ECO:0000256" key="5">
    <source>
        <dbReference type="ARBA" id="ARBA00022840"/>
    </source>
</evidence>
<dbReference type="CDD" id="cd18807">
    <property type="entry name" value="SF1_C_UvrD"/>
    <property type="match status" value="1"/>
</dbReference>
<dbReference type="Gene3D" id="1.10.10.160">
    <property type="match status" value="1"/>
</dbReference>
<evidence type="ECO:0000259" key="11">
    <source>
        <dbReference type="PROSITE" id="PS51198"/>
    </source>
</evidence>
<feature type="binding site" evidence="10">
    <location>
        <begin position="28"/>
        <end position="35"/>
    </location>
    <ligand>
        <name>ATP</name>
        <dbReference type="ChEBI" id="CHEBI:30616"/>
    </ligand>
</feature>
<dbReference type="KEGG" id="gsb:GSUB_13630"/>
<dbReference type="InterPro" id="IPR027417">
    <property type="entry name" value="P-loop_NTPase"/>
</dbReference>
<dbReference type="GO" id="GO:0005829">
    <property type="term" value="C:cytosol"/>
    <property type="evidence" value="ECO:0007669"/>
    <property type="project" value="TreeGrafter"/>
</dbReference>
<dbReference type="GO" id="GO:0000725">
    <property type="term" value="P:recombinational repair"/>
    <property type="evidence" value="ECO:0007669"/>
    <property type="project" value="TreeGrafter"/>
</dbReference>
<evidence type="ECO:0000256" key="10">
    <source>
        <dbReference type="PROSITE-ProRule" id="PRU00560"/>
    </source>
</evidence>
<dbReference type="HOGENOM" id="CLU_004585_5_2_7"/>
<dbReference type="GO" id="GO:0003677">
    <property type="term" value="F:DNA binding"/>
    <property type="evidence" value="ECO:0007669"/>
    <property type="project" value="InterPro"/>
</dbReference>
<keyword evidence="3 10" id="KW-0378">Hydrolase</keyword>
<keyword evidence="2 10" id="KW-0547">Nucleotide-binding</keyword>
<dbReference type="OrthoDB" id="9810135at2"/>
<sequence>MSAFDFSTLNPRQLEAVRHRDGPLLILAGAGSGKTRVITCRIAWLMSECGVGAESILAVTFTNKAAREMRERVEEMVGKKRCKPMVVATFHSLCVRILREDIEALGYKKNFSIYGAADQTRLIKDLMQQVDIEGRKFDADRVLWAISDAKNRLIPPEQFKVRYHDDYEYMAAAVYPRYQTALKAFNAVDFDDLIMLTARLLQEHPDVLEKYRQRFRYILVDEYQDTNAAQYLLLNLLAGGHRNLCVVGDDDQSIYGWRGADLGNILEFERDFPGTRVVKLEQNYRSTGNILAAANAVIRHNAKRREKALWTADGAGTHIDYLQCADEEDEARAVMERIHGARFRHDLAYSDFAILYRTNVQSRAFEEQLRYENIPYVLIGGQQFFDRKEVKDTVAYLKVLVNHRDEVNLLRILNYPRRGIGETSADRLIRHSAERNVPLWQVLKDPSDIEDLGEKVLEAIARFVEQMERYRMRFNRHGLMVETLREMIAEFGLEEEIYRTVDDPAKARRRVENVEEVASAMASYLEREENPSLAGFLEKVSLLDDDRPGRDSKEKKLARDAVVLMSIHSSKGLEFPHVFLVGMEEGFLPHQKSLSEGIDIDEERRLCYVGITRAQRCLTLSNARRRKKYGEMQARVPSRFLAEIPADLVNAEGDREAPQATEEERDQLASKAFSNIMNILGD</sequence>
<dbReference type="PANTHER" id="PTHR11070:SF64">
    <property type="entry name" value="ATP-DEPENDENT DNA HELICASE REP"/>
    <property type="match status" value="1"/>
</dbReference>
<dbReference type="CDD" id="cd17932">
    <property type="entry name" value="DEXQc_UvrD"/>
    <property type="match status" value="1"/>
</dbReference>
<evidence type="ECO:0000256" key="8">
    <source>
        <dbReference type="ARBA" id="ARBA00034808"/>
    </source>
</evidence>
<evidence type="ECO:0000313" key="13">
    <source>
        <dbReference type="EMBL" id="AJF07397.1"/>
    </source>
</evidence>